<keyword evidence="1" id="KW-0812">Transmembrane</keyword>
<protein>
    <recommendedName>
        <fullName evidence="4">Phage holin family protein</fullName>
    </recommendedName>
</protein>
<evidence type="ECO:0000313" key="2">
    <source>
        <dbReference type="EMBL" id="OGE29594.1"/>
    </source>
</evidence>
<feature type="transmembrane region" description="Helical" evidence="1">
    <location>
        <begin position="53"/>
        <end position="77"/>
    </location>
</feature>
<keyword evidence="1" id="KW-0472">Membrane</keyword>
<feature type="transmembrane region" description="Helical" evidence="1">
    <location>
        <begin position="89"/>
        <end position="110"/>
    </location>
</feature>
<organism evidence="2 3">
    <name type="scientific">Candidatus Daviesbacteria bacterium RIFCSPHIGHO2_01_FULL_40_11</name>
    <dbReference type="NCBI Taxonomy" id="1797762"/>
    <lineage>
        <taxon>Bacteria</taxon>
        <taxon>Candidatus Daviesiibacteriota</taxon>
    </lineage>
</organism>
<dbReference type="PANTHER" id="PTHR37309:SF1">
    <property type="entry name" value="SLR0284 PROTEIN"/>
    <property type="match status" value="1"/>
</dbReference>
<gene>
    <name evidence="2" type="ORF">A2867_00330</name>
</gene>
<feature type="transmembrane region" description="Helical" evidence="1">
    <location>
        <begin position="28"/>
        <end position="46"/>
    </location>
</feature>
<proteinExistence type="predicted"/>
<name>A0A1F5JLR2_9BACT</name>
<dbReference type="AlphaFoldDB" id="A0A1F5JLR2"/>
<sequence length="118" mass="12368">MQIILSLILNALALIVTAYIVPGIQIASFTTALLAAIVLGVINTFIKPVLQLITAPLTIITFGLFAFVVNAVVLFLVSAVVPGFTVNGWLPAILGAIVLSIVSTVLDSLLKDLGKLKK</sequence>
<evidence type="ECO:0008006" key="4">
    <source>
        <dbReference type="Google" id="ProtNLM"/>
    </source>
</evidence>
<dbReference type="Proteomes" id="UP000177555">
    <property type="component" value="Unassembled WGS sequence"/>
</dbReference>
<accession>A0A1F5JLR2</accession>
<keyword evidence="1" id="KW-1133">Transmembrane helix</keyword>
<evidence type="ECO:0000313" key="3">
    <source>
        <dbReference type="Proteomes" id="UP000177555"/>
    </source>
</evidence>
<dbReference type="EMBL" id="MFCP01000004">
    <property type="protein sequence ID" value="OGE29594.1"/>
    <property type="molecule type" value="Genomic_DNA"/>
</dbReference>
<dbReference type="Pfam" id="PF04020">
    <property type="entry name" value="Phage_holin_4_2"/>
    <property type="match status" value="1"/>
</dbReference>
<evidence type="ECO:0000256" key="1">
    <source>
        <dbReference type="SAM" id="Phobius"/>
    </source>
</evidence>
<dbReference type="InterPro" id="IPR007165">
    <property type="entry name" value="Phage_holin_4_2"/>
</dbReference>
<comment type="caution">
    <text evidence="2">The sequence shown here is derived from an EMBL/GenBank/DDBJ whole genome shotgun (WGS) entry which is preliminary data.</text>
</comment>
<dbReference type="PANTHER" id="PTHR37309">
    <property type="entry name" value="SLR0284 PROTEIN"/>
    <property type="match status" value="1"/>
</dbReference>
<reference evidence="2 3" key="1">
    <citation type="journal article" date="2016" name="Nat. Commun.">
        <title>Thousands of microbial genomes shed light on interconnected biogeochemical processes in an aquifer system.</title>
        <authorList>
            <person name="Anantharaman K."/>
            <person name="Brown C.T."/>
            <person name="Hug L.A."/>
            <person name="Sharon I."/>
            <person name="Castelle C.J."/>
            <person name="Probst A.J."/>
            <person name="Thomas B.C."/>
            <person name="Singh A."/>
            <person name="Wilkins M.J."/>
            <person name="Karaoz U."/>
            <person name="Brodie E.L."/>
            <person name="Williams K.H."/>
            <person name="Hubbard S.S."/>
            <person name="Banfield J.F."/>
        </authorList>
    </citation>
    <scope>NUCLEOTIDE SEQUENCE [LARGE SCALE GENOMIC DNA]</scope>
</reference>